<sequence length="173" mass="19392">MHTFTRLNKEEKNVKKRENTPSLPPNSNEQKDKFYSIGFIFPPFSPFFSFFLSHLSHFVHKNAANEHGIWFTCQLSPHFFFLSFFPSTCTIQSHPLRCQLHTSKHHPFNSGENIIRAARCCRDREGTKPSNTANALTAGGVYSLNPSSSTSLVSTAPPSPPQEPRLLAGEEAG</sequence>
<feature type="region of interest" description="Disordered" evidence="1">
    <location>
        <begin position="147"/>
        <end position="173"/>
    </location>
</feature>
<feature type="compositionally biased region" description="Basic and acidic residues" evidence="1">
    <location>
        <begin position="7"/>
        <end position="19"/>
    </location>
</feature>
<protein>
    <submittedName>
        <fullName evidence="2">Uncharacterized protein TCIL3000_11_12830</fullName>
    </submittedName>
</protein>
<dbReference type="AlphaFoldDB" id="G0V2B4"/>
<organism evidence="2">
    <name type="scientific">Trypanosoma congolense (strain IL3000)</name>
    <dbReference type="NCBI Taxonomy" id="1068625"/>
    <lineage>
        <taxon>Eukaryota</taxon>
        <taxon>Discoba</taxon>
        <taxon>Euglenozoa</taxon>
        <taxon>Kinetoplastea</taxon>
        <taxon>Metakinetoplastina</taxon>
        <taxon>Trypanosomatida</taxon>
        <taxon>Trypanosomatidae</taxon>
        <taxon>Trypanosoma</taxon>
        <taxon>Nannomonas</taxon>
    </lineage>
</organism>
<accession>G0V2B4</accession>
<evidence type="ECO:0000256" key="1">
    <source>
        <dbReference type="SAM" id="MobiDB-lite"/>
    </source>
</evidence>
<feature type="region of interest" description="Disordered" evidence="1">
    <location>
        <begin position="1"/>
        <end position="29"/>
    </location>
</feature>
<feature type="compositionally biased region" description="Low complexity" evidence="1">
    <location>
        <begin position="147"/>
        <end position="156"/>
    </location>
</feature>
<proteinExistence type="predicted"/>
<dbReference type="VEuPathDB" id="TriTrypDB:TcIL3000.11.12830"/>
<evidence type="ECO:0000313" key="2">
    <source>
        <dbReference type="EMBL" id="CCC95786.1"/>
    </source>
</evidence>
<reference evidence="2" key="1">
    <citation type="journal article" date="2012" name="Proc. Natl. Acad. Sci. U.S.A.">
        <title>Antigenic diversity is generated by distinct evolutionary mechanisms in African trypanosome species.</title>
        <authorList>
            <person name="Jackson A.P."/>
            <person name="Berry A."/>
            <person name="Aslett M."/>
            <person name="Allison H.C."/>
            <person name="Burton P."/>
            <person name="Vavrova-Anderson J."/>
            <person name="Brown R."/>
            <person name="Browne H."/>
            <person name="Corton N."/>
            <person name="Hauser H."/>
            <person name="Gamble J."/>
            <person name="Gilderthorp R."/>
            <person name="Marcello L."/>
            <person name="McQuillan J."/>
            <person name="Otto T.D."/>
            <person name="Quail M.A."/>
            <person name="Sanders M.J."/>
            <person name="van Tonder A."/>
            <person name="Ginger M.L."/>
            <person name="Field M.C."/>
            <person name="Barry J.D."/>
            <person name="Hertz-Fowler C."/>
            <person name="Berriman M."/>
        </authorList>
    </citation>
    <scope>NUCLEOTIDE SEQUENCE</scope>
    <source>
        <strain evidence="2">IL3000</strain>
    </source>
</reference>
<name>G0V2B4_TRYCI</name>
<dbReference type="EMBL" id="HE575324">
    <property type="protein sequence ID" value="CCC95786.1"/>
    <property type="molecule type" value="Genomic_DNA"/>
</dbReference>
<gene>
    <name evidence="2" type="ORF">TCIL3000_11_12830</name>
</gene>